<name>A0A1F7GFC5_9BACT</name>
<dbReference type="InterPro" id="IPR011990">
    <property type="entry name" value="TPR-like_helical_dom_sf"/>
</dbReference>
<evidence type="ECO:0000256" key="2">
    <source>
        <dbReference type="ARBA" id="ARBA00022803"/>
    </source>
</evidence>
<dbReference type="PANTHER" id="PTHR44858:SF1">
    <property type="entry name" value="UDP-N-ACETYLGLUCOSAMINE--PEPTIDE N-ACETYLGLUCOSAMINYLTRANSFERASE SPINDLY-RELATED"/>
    <property type="match status" value="1"/>
</dbReference>
<dbReference type="EMBL" id="MFZG01000004">
    <property type="protein sequence ID" value="OGK17597.1"/>
    <property type="molecule type" value="Genomic_DNA"/>
</dbReference>
<dbReference type="GO" id="GO:0009279">
    <property type="term" value="C:cell outer membrane"/>
    <property type="evidence" value="ECO:0007669"/>
    <property type="project" value="TreeGrafter"/>
</dbReference>
<evidence type="ECO:0000256" key="4">
    <source>
        <dbReference type="SAM" id="MobiDB-lite"/>
    </source>
</evidence>
<dbReference type="PANTHER" id="PTHR44858">
    <property type="entry name" value="TETRATRICOPEPTIDE REPEAT PROTEIN 6"/>
    <property type="match status" value="1"/>
</dbReference>
<organism evidence="6 7">
    <name type="scientific">Candidatus Roizmanbacteria bacterium RIFCSPHIGHO2_01_FULL_39_12c</name>
    <dbReference type="NCBI Taxonomy" id="1802031"/>
    <lineage>
        <taxon>Bacteria</taxon>
        <taxon>Candidatus Roizmaniibacteriota</taxon>
    </lineage>
</organism>
<proteinExistence type="predicted"/>
<protein>
    <submittedName>
        <fullName evidence="6">Uncharacterized protein</fullName>
    </submittedName>
</protein>
<feature type="region of interest" description="Disordered" evidence="4">
    <location>
        <begin position="127"/>
        <end position="157"/>
    </location>
</feature>
<keyword evidence="2 3" id="KW-0802">TPR repeat</keyword>
<evidence type="ECO:0000313" key="7">
    <source>
        <dbReference type="Proteomes" id="UP000177208"/>
    </source>
</evidence>
<sequence length="314" mass="35509">MTSINSIYHSLQPFFKFFPGFLAIMVLFALIIKGSFRKRNILKRKPYLYSLPIIFAFLLAISFFLLARAVQAEFYFTKSLSTRIAKEIYSYQKKAVLINPYNSAYRRAFSQTNLLIAGGIVRQSDDQQNTLTPGVEERGGFAPRSSENEAGKTSGVELSDTDRQTIIQAIRASIDEAKAAVKLDDHDSKNWENLALVYRNLINLVEDADLWAISSYQRAIILDPNNPELRLGLGGVYYSISEYKEAIKAFEEAIKLKPGWPNAYYNLAWTHYKIGNQSQAISGMEKVITLLKSQNKGSELKQAEKDLSEFKSSP</sequence>
<keyword evidence="5" id="KW-1133">Transmembrane helix</keyword>
<evidence type="ECO:0000313" key="6">
    <source>
        <dbReference type="EMBL" id="OGK17597.1"/>
    </source>
</evidence>
<dbReference type="GO" id="GO:0046813">
    <property type="term" value="P:receptor-mediated virion attachment to host cell"/>
    <property type="evidence" value="ECO:0007669"/>
    <property type="project" value="TreeGrafter"/>
</dbReference>
<dbReference type="InterPro" id="IPR050498">
    <property type="entry name" value="Ycf3"/>
</dbReference>
<keyword evidence="5" id="KW-0472">Membrane</keyword>
<evidence type="ECO:0000256" key="5">
    <source>
        <dbReference type="SAM" id="Phobius"/>
    </source>
</evidence>
<comment type="caution">
    <text evidence="6">The sequence shown here is derived from an EMBL/GenBank/DDBJ whole genome shotgun (WGS) entry which is preliminary data.</text>
</comment>
<dbReference type="Pfam" id="PF13414">
    <property type="entry name" value="TPR_11"/>
    <property type="match status" value="1"/>
</dbReference>
<evidence type="ECO:0000256" key="3">
    <source>
        <dbReference type="PROSITE-ProRule" id="PRU00339"/>
    </source>
</evidence>
<keyword evidence="5" id="KW-0812">Transmembrane</keyword>
<dbReference type="Proteomes" id="UP000177208">
    <property type="component" value="Unassembled WGS sequence"/>
</dbReference>
<dbReference type="SUPFAM" id="SSF48452">
    <property type="entry name" value="TPR-like"/>
    <property type="match status" value="1"/>
</dbReference>
<feature type="repeat" description="TPR" evidence="3">
    <location>
        <begin position="227"/>
        <end position="260"/>
    </location>
</feature>
<feature type="transmembrane region" description="Helical" evidence="5">
    <location>
        <begin position="17"/>
        <end position="36"/>
    </location>
</feature>
<dbReference type="InterPro" id="IPR019734">
    <property type="entry name" value="TPR_rpt"/>
</dbReference>
<dbReference type="AlphaFoldDB" id="A0A1F7GFC5"/>
<dbReference type="PROSITE" id="PS50005">
    <property type="entry name" value="TPR"/>
    <property type="match status" value="1"/>
</dbReference>
<feature type="transmembrane region" description="Helical" evidence="5">
    <location>
        <begin position="48"/>
        <end position="70"/>
    </location>
</feature>
<reference evidence="6 7" key="1">
    <citation type="journal article" date="2016" name="Nat. Commun.">
        <title>Thousands of microbial genomes shed light on interconnected biogeochemical processes in an aquifer system.</title>
        <authorList>
            <person name="Anantharaman K."/>
            <person name="Brown C.T."/>
            <person name="Hug L.A."/>
            <person name="Sharon I."/>
            <person name="Castelle C.J."/>
            <person name="Probst A.J."/>
            <person name="Thomas B.C."/>
            <person name="Singh A."/>
            <person name="Wilkins M.J."/>
            <person name="Karaoz U."/>
            <person name="Brodie E.L."/>
            <person name="Williams K.H."/>
            <person name="Hubbard S.S."/>
            <person name="Banfield J.F."/>
        </authorList>
    </citation>
    <scope>NUCLEOTIDE SEQUENCE [LARGE SCALE GENOMIC DNA]</scope>
</reference>
<accession>A0A1F7GFC5</accession>
<gene>
    <name evidence="6" type="ORF">A2774_04795</name>
</gene>
<dbReference type="PROSITE" id="PS50293">
    <property type="entry name" value="TPR_REGION"/>
    <property type="match status" value="1"/>
</dbReference>
<evidence type="ECO:0000256" key="1">
    <source>
        <dbReference type="ARBA" id="ARBA00022737"/>
    </source>
</evidence>
<keyword evidence="1" id="KW-0677">Repeat</keyword>
<dbReference type="Gene3D" id="1.25.40.10">
    <property type="entry name" value="Tetratricopeptide repeat domain"/>
    <property type="match status" value="2"/>
</dbReference>
<dbReference type="SMART" id="SM00028">
    <property type="entry name" value="TPR"/>
    <property type="match status" value="3"/>
</dbReference>